<dbReference type="InterPro" id="IPR018656">
    <property type="entry name" value="DUF2087"/>
</dbReference>
<evidence type="ECO:0000259" key="1">
    <source>
        <dbReference type="Pfam" id="PF09860"/>
    </source>
</evidence>
<organism evidence="2 3">
    <name type="scientific">Alkaliphilus serpentinus</name>
    <dbReference type="NCBI Taxonomy" id="1482731"/>
    <lineage>
        <taxon>Bacteria</taxon>
        <taxon>Bacillati</taxon>
        <taxon>Bacillota</taxon>
        <taxon>Clostridia</taxon>
        <taxon>Peptostreptococcales</taxon>
        <taxon>Natronincolaceae</taxon>
        <taxon>Alkaliphilus</taxon>
    </lineage>
</organism>
<reference evidence="2 3" key="1">
    <citation type="submission" date="2019-10" db="EMBL/GenBank/DDBJ databases">
        <title>Alkaliphilus serpentinus sp. nov. and Alkaliphilus pronyensis sp. nov., two novel anaerobic alkaliphilic species isolated from the serpentinized-hosted hydrothermal field of the Prony Bay (New Caledonia).</title>
        <authorList>
            <person name="Postec A."/>
        </authorList>
    </citation>
    <scope>NUCLEOTIDE SEQUENCE [LARGE SCALE GENOMIC DNA]</scope>
    <source>
        <strain evidence="2 3">LacT</strain>
    </source>
</reference>
<protein>
    <submittedName>
        <fullName evidence="2">DUF2087 domain-containing protein</fullName>
    </submittedName>
</protein>
<dbReference type="AlphaFoldDB" id="A0A833HLN3"/>
<evidence type="ECO:0000313" key="2">
    <source>
        <dbReference type="EMBL" id="KAB3524439.1"/>
    </source>
</evidence>
<sequence>MIEISELFWKASVEEIVQGYVYDKENEAYICLICGEVFEKGIIYKDDNLYFEAERFVKHHINQVHSSMFDYLIDLNKKFTGLTDHQKNLLRLFHEGLSDAEVVKEMGGGSTSTIRNHRFTLREREKQAKVFLAIMQLLEGKNSPKEKFITIHRGATMIDERYAITEEENEKILNGYFRKGPDGPLQEFPVKKEKRKIAILRHIAKRFQLGIKYTEKEVNEILKAVYEDYVLIRRYLIEYGFMERERDCSQYWIKE</sequence>
<name>A0A833HLN3_9FIRM</name>
<feature type="domain" description="DUF2087" evidence="1">
    <location>
        <begin position="185"/>
        <end position="252"/>
    </location>
</feature>
<proteinExistence type="predicted"/>
<gene>
    <name evidence="2" type="ORF">F8153_15850</name>
</gene>
<dbReference type="OrthoDB" id="9789954at2"/>
<dbReference type="EMBL" id="WBZB01000080">
    <property type="protein sequence ID" value="KAB3524439.1"/>
    <property type="molecule type" value="Genomic_DNA"/>
</dbReference>
<dbReference type="RefSeq" id="WP_151867324.1">
    <property type="nucleotide sequence ID" value="NZ_WBZB01000080.1"/>
</dbReference>
<accession>A0A833HLN3</accession>
<dbReference type="Proteomes" id="UP000465601">
    <property type="component" value="Unassembled WGS sequence"/>
</dbReference>
<evidence type="ECO:0000313" key="3">
    <source>
        <dbReference type="Proteomes" id="UP000465601"/>
    </source>
</evidence>
<dbReference type="Pfam" id="PF09860">
    <property type="entry name" value="DUF2087"/>
    <property type="match status" value="1"/>
</dbReference>
<comment type="caution">
    <text evidence="2">The sequence shown here is derived from an EMBL/GenBank/DDBJ whole genome shotgun (WGS) entry which is preliminary data.</text>
</comment>
<keyword evidence="3" id="KW-1185">Reference proteome</keyword>